<dbReference type="AlphaFoldDB" id="A0A8T0P7N0"/>
<comment type="caution">
    <text evidence="1">The sequence shown here is derived from an EMBL/GenBank/DDBJ whole genome shotgun (WGS) entry which is preliminary data.</text>
</comment>
<dbReference type="SUPFAM" id="SSF56973">
    <property type="entry name" value="Aerolisin/ETX pore-forming domain"/>
    <property type="match status" value="1"/>
</dbReference>
<sequence length="154" mass="16564">MATASGLNGSTSNNAAKLTLEFKDTEKTTWGSSVTMKLGVAATTICAGVPVIVGDGTVEVSDEFSGLYSWGSPAEKETTQKVAYEVTVPPKTRVTVTSTATRASCDVPFSHTQRDTLVDGRQVTYDMDDGLYSGVNYYDFKYVTSEENICNDEN</sequence>
<dbReference type="PANTHER" id="PTHR39244">
    <property type="entry name" value="NATTERIN-4"/>
    <property type="match status" value="1"/>
</dbReference>
<dbReference type="Gene3D" id="2.170.15.10">
    <property type="entry name" value="Proaerolysin, chain A, domain 3"/>
    <property type="match status" value="1"/>
</dbReference>
<dbReference type="PANTHER" id="PTHR39244:SF7">
    <property type="entry name" value="AGGLUTININ DOMAIN-CONTAINING PROTEIN"/>
    <property type="match status" value="1"/>
</dbReference>
<evidence type="ECO:0000313" key="2">
    <source>
        <dbReference type="Proteomes" id="UP000823388"/>
    </source>
</evidence>
<reference evidence="1" key="1">
    <citation type="submission" date="2020-05" db="EMBL/GenBank/DDBJ databases">
        <title>WGS assembly of Panicum virgatum.</title>
        <authorList>
            <person name="Lovell J.T."/>
            <person name="Jenkins J."/>
            <person name="Shu S."/>
            <person name="Juenger T.E."/>
            <person name="Schmutz J."/>
        </authorList>
    </citation>
    <scope>NUCLEOTIDE SEQUENCE</scope>
    <source>
        <strain evidence="1">AP13</strain>
    </source>
</reference>
<dbReference type="EMBL" id="CM029052">
    <property type="protein sequence ID" value="KAG2557610.1"/>
    <property type="molecule type" value="Genomic_DNA"/>
</dbReference>
<organism evidence="1 2">
    <name type="scientific">Panicum virgatum</name>
    <name type="common">Blackwell switchgrass</name>
    <dbReference type="NCBI Taxonomy" id="38727"/>
    <lineage>
        <taxon>Eukaryota</taxon>
        <taxon>Viridiplantae</taxon>
        <taxon>Streptophyta</taxon>
        <taxon>Embryophyta</taxon>
        <taxon>Tracheophyta</taxon>
        <taxon>Spermatophyta</taxon>
        <taxon>Magnoliopsida</taxon>
        <taxon>Liliopsida</taxon>
        <taxon>Poales</taxon>
        <taxon>Poaceae</taxon>
        <taxon>PACMAD clade</taxon>
        <taxon>Panicoideae</taxon>
        <taxon>Panicodae</taxon>
        <taxon>Paniceae</taxon>
        <taxon>Panicinae</taxon>
        <taxon>Panicum</taxon>
        <taxon>Panicum sect. Hiantes</taxon>
    </lineage>
</organism>
<accession>A0A8T0P7N0</accession>
<name>A0A8T0P7N0_PANVG</name>
<dbReference type="InterPro" id="IPR053237">
    <property type="entry name" value="Natterin_C"/>
</dbReference>
<keyword evidence="2" id="KW-1185">Reference proteome</keyword>
<protein>
    <submittedName>
        <fullName evidence="1">Uncharacterized protein</fullName>
    </submittedName>
</protein>
<dbReference type="CDD" id="cd20216">
    <property type="entry name" value="PFM_HFR-2-like"/>
    <property type="match status" value="1"/>
</dbReference>
<gene>
    <name evidence="1" type="ORF">PVAP13_8NG220210</name>
</gene>
<proteinExistence type="predicted"/>
<dbReference type="Proteomes" id="UP000823388">
    <property type="component" value="Chromosome 8N"/>
</dbReference>
<evidence type="ECO:0000313" key="1">
    <source>
        <dbReference type="EMBL" id="KAG2557610.1"/>
    </source>
</evidence>